<dbReference type="EMBL" id="MT898419">
    <property type="protein sequence ID" value="QOS30098.1"/>
    <property type="molecule type" value="Genomic_DNA"/>
</dbReference>
<dbReference type="InterPro" id="IPR000983">
    <property type="entry name" value="Bac_GSPG_pilin"/>
</dbReference>
<organism evidence="14">
    <name type="scientific">Vibrio parahaemolyticus</name>
    <dbReference type="NCBI Taxonomy" id="670"/>
    <lineage>
        <taxon>Bacteria</taxon>
        <taxon>Pseudomonadati</taxon>
        <taxon>Pseudomonadota</taxon>
        <taxon>Gammaproteobacteria</taxon>
        <taxon>Vibrionales</taxon>
        <taxon>Vibrionaceae</taxon>
        <taxon>Vibrio</taxon>
    </lineage>
</organism>
<dbReference type="EMBL" id="MT898223">
    <property type="protein sequence ID" value="QOS22756.1"/>
    <property type="molecule type" value="Genomic_DNA"/>
</dbReference>
<evidence type="ECO:0000313" key="24">
    <source>
        <dbReference type="EMBL" id="QOS22305.1"/>
    </source>
</evidence>
<dbReference type="EMBL" id="MT898350">
    <property type="protein sequence ID" value="QOS27487.1"/>
    <property type="molecule type" value="Genomic_DNA"/>
</dbReference>
<dbReference type="EMBL" id="MT898407">
    <property type="protein sequence ID" value="QOS29680.1"/>
    <property type="molecule type" value="Genomic_DNA"/>
</dbReference>
<dbReference type="EMBL" id="MT898356">
    <property type="protein sequence ID" value="QOS27709.1"/>
    <property type="molecule type" value="Genomic_DNA"/>
</dbReference>
<dbReference type="EMBL" id="MT898292">
    <property type="protein sequence ID" value="QOS25306.1"/>
    <property type="molecule type" value="Genomic_DNA"/>
</dbReference>
<dbReference type="EMBL" id="MT898268">
    <property type="protein sequence ID" value="QOS24391.1"/>
    <property type="molecule type" value="Genomic_DNA"/>
</dbReference>
<evidence type="ECO:0000313" key="32">
    <source>
        <dbReference type="EMBL" id="QOS26678.1"/>
    </source>
</evidence>
<evidence type="ECO:0000313" key="34">
    <source>
        <dbReference type="EMBL" id="QOS27709.1"/>
    </source>
</evidence>
<dbReference type="PANTHER" id="PTHR30093">
    <property type="entry name" value="GENERAL SECRETION PATHWAY PROTEIN G"/>
    <property type="match status" value="1"/>
</dbReference>
<dbReference type="PRINTS" id="PR00813">
    <property type="entry name" value="BCTERIALGSPG"/>
</dbReference>
<evidence type="ECO:0000313" key="15">
    <source>
        <dbReference type="EMBL" id="QOS16067.1"/>
    </source>
</evidence>
<dbReference type="EMBL" id="MT898211">
    <property type="protein sequence ID" value="QOS22305.1"/>
    <property type="molecule type" value="Genomic_DNA"/>
</dbReference>
<dbReference type="EMBL" id="MT898032">
    <property type="protein sequence ID" value="QOS15729.1"/>
    <property type="molecule type" value="Genomic_DNA"/>
</dbReference>
<dbReference type="GO" id="GO:0005886">
    <property type="term" value="C:plasma membrane"/>
    <property type="evidence" value="ECO:0007669"/>
    <property type="project" value="UniProtKB-SubCell"/>
</dbReference>
<evidence type="ECO:0000256" key="3">
    <source>
        <dbReference type="ARBA" id="ARBA00020042"/>
    </source>
</evidence>
<dbReference type="GO" id="GO:0015628">
    <property type="term" value="P:protein secretion by the type II secretion system"/>
    <property type="evidence" value="ECO:0007669"/>
    <property type="project" value="InterPro"/>
</dbReference>
<evidence type="ECO:0000313" key="31">
    <source>
        <dbReference type="EMBL" id="QOS25306.1"/>
    </source>
</evidence>
<feature type="domain" description="Type II secretion system protein GspG C-terminal" evidence="11">
    <location>
        <begin position="35"/>
        <end position="133"/>
    </location>
</feature>
<dbReference type="PROSITE" id="PS00409">
    <property type="entry name" value="PROKAR_NTER_METHYL"/>
    <property type="match status" value="1"/>
</dbReference>
<dbReference type="NCBIfam" id="TIGR01710">
    <property type="entry name" value="typeII_sec_gspG"/>
    <property type="match status" value="1"/>
</dbReference>
<keyword evidence="6" id="KW-0997">Cell inner membrane</keyword>
<evidence type="ECO:0000313" key="38">
    <source>
        <dbReference type="EMBL" id="QOS28379.1"/>
    </source>
</evidence>
<evidence type="ECO:0000313" key="39">
    <source>
        <dbReference type="EMBL" id="QOS28543.1"/>
    </source>
</evidence>
<dbReference type="EMBL" id="MT898364">
    <property type="protein sequence ID" value="QOS28041.1"/>
    <property type="molecule type" value="Genomic_DNA"/>
</dbReference>
<dbReference type="Pfam" id="PF07963">
    <property type="entry name" value="N_methyl"/>
    <property type="match status" value="1"/>
</dbReference>
<comment type="similarity">
    <text evidence="2">Belongs to the GSP G family.</text>
</comment>
<evidence type="ECO:0000313" key="12">
    <source>
        <dbReference type="EMBL" id="QOS14942.1"/>
    </source>
</evidence>
<dbReference type="EMBL" id="MT898028">
    <property type="protein sequence ID" value="QOS15570.1"/>
    <property type="molecule type" value="Genomic_DNA"/>
</dbReference>
<evidence type="ECO:0000313" key="26">
    <source>
        <dbReference type="EMBL" id="QOS22756.1"/>
    </source>
</evidence>
<evidence type="ECO:0000313" key="23">
    <source>
        <dbReference type="EMBL" id="QOS21826.1"/>
    </source>
</evidence>
<dbReference type="PANTHER" id="PTHR30093:SF44">
    <property type="entry name" value="TYPE II SECRETION SYSTEM CORE PROTEIN G"/>
    <property type="match status" value="1"/>
</dbReference>
<keyword evidence="9 10" id="KW-0472">Membrane</keyword>
<evidence type="ECO:0000313" key="17">
    <source>
        <dbReference type="EMBL" id="QOS16741.1"/>
    </source>
</evidence>
<protein>
    <recommendedName>
        <fullName evidence="3">Type II secretion system core protein G</fullName>
    </recommendedName>
</protein>
<dbReference type="EMBL" id="MT898059">
    <property type="protein sequence ID" value="QOS16741.1"/>
    <property type="molecule type" value="Genomic_DNA"/>
</dbReference>
<evidence type="ECO:0000313" key="41">
    <source>
        <dbReference type="EMBL" id="QOS29680.1"/>
    </source>
</evidence>
<gene>
    <name evidence="14" type="primary">xcpT</name>
    <name evidence="20" type="ORF">VP128_00013</name>
    <name evidence="38" type="ORF">VP193_00013</name>
    <name evidence="16" type="ORF">VP240_00013</name>
    <name evidence="33" type="ORF">VP245_00013</name>
    <name evidence="29" type="ORF">VP246_00013</name>
    <name evidence="31" type="ORF">VP248_00013</name>
    <name evidence="26" type="ORF">VP252_00013</name>
    <name evidence="25" type="ORF">VP253_00013</name>
    <name evidence="21" type="ORF">VP254_00013</name>
    <name evidence="17" type="ORF">VP256_00013</name>
    <name evidence="40" type="ORF">VP258_00013</name>
    <name evidence="41" type="ORF">VP260_00013</name>
    <name evidence="13" type="ORF">VP263_00013</name>
    <name evidence="28" type="ORF">VP265_00013</name>
    <name evidence="42" type="ORF">VP267_00013</name>
    <name evidence="36" type="ORF">VP269_00013</name>
    <name evidence="23" type="ORF">VP271_00013</name>
    <name evidence="14" type="ORF">VP27_00013</name>
    <name evidence="37" type="ORF">VP30_00013</name>
    <name evidence="35" type="ORF">VP31_00013</name>
    <name evidence="22" type="ORF">VP37_00013</name>
    <name evidence="27" type="ORF">VP40_00013</name>
    <name evidence="18" type="ORF">VP41_00013</name>
    <name evidence="19" type="ORF">VP46_00013</name>
    <name evidence="30" type="ORF">VP47_00013</name>
    <name evidence="12" type="ORF">VP49_00013</name>
    <name evidence="39" type="ORF">VP53_00013</name>
    <name evidence="15" type="ORF">VP54_00013</name>
    <name evidence="32" type="ORF">VP55_00013</name>
    <name evidence="24" type="ORF">VP56_00014</name>
    <name evidence="34" type="ORF">VP70_00013</name>
</gene>
<dbReference type="EMBL" id="MT898078">
    <property type="protein sequence ID" value="QOS17413.1"/>
    <property type="molecule type" value="Genomic_DNA"/>
</dbReference>
<keyword evidence="5" id="KW-0488">Methylation</keyword>
<dbReference type="SUPFAM" id="SSF54523">
    <property type="entry name" value="Pili subunits"/>
    <property type="match status" value="1"/>
</dbReference>
<dbReference type="InterPro" id="IPR010054">
    <property type="entry name" value="Type2_sec_GspG"/>
</dbReference>
<evidence type="ECO:0000313" key="20">
    <source>
        <dbReference type="EMBL" id="QOS18328.1"/>
    </source>
</evidence>
<evidence type="ECO:0000256" key="4">
    <source>
        <dbReference type="ARBA" id="ARBA00022475"/>
    </source>
</evidence>
<dbReference type="EMBL" id="MT898041">
    <property type="protein sequence ID" value="QOS16067.1"/>
    <property type="molecule type" value="Genomic_DNA"/>
</dbReference>
<name>A0A7M1VMM4_VIBPH</name>
<evidence type="ECO:0000313" key="25">
    <source>
        <dbReference type="EMBL" id="QOS22534.1"/>
    </source>
</evidence>
<dbReference type="InterPro" id="IPR013545">
    <property type="entry name" value="T2SS_protein-GspG_C"/>
</dbReference>
<dbReference type="EMBL" id="MT898199">
    <property type="protein sequence ID" value="QOS21826.1"/>
    <property type="molecule type" value="Genomic_DNA"/>
</dbReference>
<evidence type="ECO:0000313" key="37">
    <source>
        <dbReference type="EMBL" id="QOS28276.1"/>
    </source>
</evidence>
<reference evidence="14" key="1">
    <citation type="submission" date="2020-08" db="EMBL/GenBank/DDBJ databases">
        <title>Genetic structure, function and evolution of capsule biosynthesis loci in Vibrio parahaemolyticus.</title>
        <authorList>
            <person name="Li L."/>
            <person name="Bian S."/>
        </authorList>
    </citation>
    <scope>NUCLEOTIDE SEQUENCE</scope>
    <source>
        <strain evidence="20">VP128</strain>
        <strain evidence="38">VP193</strain>
        <strain evidence="16">VP240</strain>
        <strain evidence="33">VP245</strain>
        <strain evidence="29">VP246</strain>
        <strain evidence="31">VP248</strain>
        <strain evidence="26">VP252</strain>
        <strain evidence="25">VP253</strain>
        <strain evidence="21">VP254</strain>
        <strain evidence="17">VP256</strain>
        <strain evidence="40">VP258</strain>
        <strain evidence="41">VP260</strain>
        <strain evidence="13">VP263</strain>
        <strain evidence="28">VP265</strain>
        <strain evidence="42">VP267</strain>
        <strain evidence="36">VP269</strain>
        <strain evidence="14">VP27</strain>
        <strain evidence="23">VP271</strain>
        <strain evidence="37">VP30</strain>
        <strain evidence="35">VP31</strain>
        <strain evidence="22">VP37</strain>
        <strain evidence="27">VP40</strain>
        <strain evidence="18">VP41</strain>
        <strain evidence="19">VP46</strain>
        <strain evidence="30">VP47</strain>
        <strain evidence="12">VP49</strain>
        <strain evidence="39">VP53</strain>
        <strain evidence="15">VP54</strain>
        <strain evidence="32">VP55</strain>
        <strain evidence="24">VP56</strain>
        <strain evidence="34">VP70</strain>
    </source>
</reference>
<evidence type="ECO:0000256" key="7">
    <source>
        <dbReference type="ARBA" id="ARBA00022692"/>
    </source>
</evidence>
<dbReference type="EMBL" id="MT898235">
    <property type="protein sequence ID" value="QOS23193.1"/>
    <property type="molecule type" value="Genomic_DNA"/>
</dbReference>
<evidence type="ECO:0000256" key="5">
    <source>
        <dbReference type="ARBA" id="ARBA00022481"/>
    </source>
</evidence>
<dbReference type="EMBL" id="MT898115">
    <property type="protein sequence ID" value="QOS18771.1"/>
    <property type="molecule type" value="Genomic_DNA"/>
</dbReference>
<evidence type="ECO:0000313" key="35">
    <source>
        <dbReference type="EMBL" id="QOS27980.1"/>
    </source>
</evidence>
<keyword evidence="4" id="KW-1003">Cell membrane</keyword>
<evidence type="ECO:0000313" key="30">
    <source>
        <dbReference type="EMBL" id="QOS24391.1"/>
    </source>
</evidence>
<evidence type="ECO:0000313" key="22">
    <source>
        <dbReference type="EMBL" id="QOS19662.1"/>
    </source>
</evidence>
<dbReference type="EMBL" id="MT898363">
    <property type="protein sequence ID" value="QOS27980.1"/>
    <property type="molecule type" value="Genomic_DNA"/>
</dbReference>
<evidence type="ECO:0000313" key="14">
    <source>
        <dbReference type="EMBL" id="QOS15729.1"/>
    </source>
</evidence>
<sequence>MAEKERWSKKGFTLIELLIVMVILGLLASLVAPTMFSKVSSSKVKTAETQMQMLATSLDAYRLDVGRYPDNLQELRSSDVRFWDGPYMQKSIPNDPWGNPYIYKFPGEHNEYDLLSYGADGRSGGEDENADISYFK</sequence>
<dbReference type="EMBL" id="MT898257">
    <property type="protein sequence ID" value="QOS23963.1"/>
    <property type="molecule type" value="Genomic_DNA"/>
</dbReference>
<dbReference type="AlphaFoldDB" id="A0A7M1VMM4"/>
<dbReference type="EMBL" id="MT898057">
    <property type="protein sequence ID" value="QOS16635.1"/>
    <property type="molecule type" value="Genomic_DNA"/>
</dbReference>
<evidence type="ECO:0000313" key="40">
    <source>
        <dbReference type="EMBL" id="QOS28888.1"/>
    </source>
</evidence>
<evidence type="ECO:0000313" key="27">
    <source>
        <dbReference type="EMBL" id="QOS23193.1"/>
    </source>
</evidence>
<comment type="subcellular location">
    <subcellularLocation>
        <location evidence="1">Cell inner membrane</location>
        <topology evidence="1">Single-pass membrane protein</topology>
    </subcellularLocation>
</comment>
<feature type="transmembrane region" description="Helical" evidence="10">
    <location>
        <begin position="12"/>
        <end position="36"/>
    </location>
</feature>
<evidence type="ECO:0000313" key="16">
    <source>
        <dbReference type="EMBL" id="QOS16635.1"/>
    </source>
</evidence>
<evidence type="ECO:0000313" key="28">
    <source>
        <dbReference type="EMBL" id="QOS23963.1"/>
    </source>
</evidence>
<dbReference type="EMBL" id="MT898139">
    <property type="protein sequence ID" value="QOS19662.1"/>
    <property type="molecule type" value="Genomic_DNA"/>
</dbReference>
<evidence type="ECO:0000313" key="19">
    <source>
        <dbReference type="EMBL" id="QOS17782.1"/>
    </source>
</evidence>
<dbReference type="EMBL" id="MT898103">
    <property type="protein sequence ID" value="QOS18328.1"/>
    <property type="molecule type" value="Genomic_DNA"/>
</dbReference>
<evidence type="ECO:0000313" key="21">
    <source>
        <dbReference type="EMBL" id="QOS18771.1"/>
    </source>
</evidence>
<keyword evidence="7 10" id="KW-0812">Transmembrane</keyword>
<dbReference type="Pfam" id="PF08334">
    <property type="entry name" value="T2SSG"/>
    <property type="match status" value="1"/>
</dbReference>
<dbReference type="InterPro" id="IPR045584">
    <property type="entry name" value="Pilin-like"/>
</dbReference>
<dbReference type="EMBL" id="MT898088">
    <property type="protein sequence ID" value="QOS17782.1"/>
    <property type="molecule type" value="Genomic_DNA"/>
</dbReference>
<evidence type="ECO:0000256" key="9">
    <source>
        <dbReference type="ARBA" id="ARBA00023136"/>
    </source>
</evidence>
<evidence type="ECO:0000256" key="1">
    <source>
        <dbReference type="ARBA" id="ARBA00004377"/>
    </source>
</evidence>
<evidence type="ECO:0000313" key="29">
    <source>
        <dbReference type="EMBL" id="QOS24185.1"/>
    </source>
</evidence>
<evidence type="ECO:0000256" key="6">
    <source>
        <dbReference type="ARBA" id="ARBA00022519"/>
    </source>
</evidence>
<keyword evidence="8 10" id="KW-1133">Transmembrane helix</keyword>
<dbReference type="RefSeq" id="WP_025441192.1">
    <property type="nucleotide sequence ID" value="NZ_CANUIO010000042.1"/>
</dbReference>
<evidence type="ECO:0000313" key="13">
    <source>
        <dbReference type="EMBL" id="QOS15570.1"/>
    </source>
</evidence>
<dbReference type="NCBIfam" id="TIGR02532">
    <property type="entry name" value="IV_pilin_GFxxxE"/>
    <property type="match status" value="1"/>
</dbReference>
<dbReference type="EMBL" id="MT898263">
    <property type="protein sequence ID" value="QOS24185.1"/>
    <property type="molecule type" value="Genomic_DNA"/>
</dbReference>
<dbReference type="EMBL" id="MT898372">
    <property type="protein sequence ID" value="QOS28379.1"/>
    <property type="molecule type" value="Genomic_DNA"/>
</dbReference>
<dbReference type="EMBL" id="MT898011">
    <property type="protein sequence ID" value="QOS14942.1"/>
    <property type="molecule type" value="Genomic_DNA"/>
</dbReference>
<evidence type="ECO:0000313" key="33">
    <source>
        <dbReference type="EMBL" id="QOS27487.1"/>
    </source>
</evidence>
<evidence type="ECO:0000256" key="8">
    <source>
        <dbReference type="ARBA" id="ARBA00022989"/>
    </source>
</evidence>
<evidence type="ECO:0000256" key="10">
    <source>
        <dbReference type="SAM" id="Phobius"/>
    </source>
</evidence>
<dbReference type="GO" id="GO:0015627">
    <property type="term" value="C:type II protein secretion system complex"/>
    <property type="evidence" value="ECO:0007669"/>
    <property type="project" value="InterPro"/>
</dbReference>
<dbReference type="EMBL" id="MT898370">
    <property type="protein sequence ID" value="QOS28276.1"/>
    <property type="molecule type" value="Genomic_DNA"/>
</dbReference>
<evidence type="ECO:0000313" key="18">
    <source>
        <dbReference type="EMBL" id="QOS17413.1"/>
    </source>
</evidence>
<evidence type="ECO:0000313" key="42">
    <source>
        <dbReference type="EMBL" id="QOS30098.1"/>
    </source>
</evidence>
<accession>A0A7M1VMM4</accession>
<evidence type="ECO:0000256" key="2">
    <source>
        <dbReference type="ARBA" id="ARBA00009984"/>
    </source>
</evidence>
<evidence type="ECO:0000313" key="36">
    <source>
        <dbReference type="EMBL" id="QOS28041.1"/>
    </source>
</evidence>
<dbReference type="Gene3D" id="3.30.700.10">
    <property type="entry name" value="Glycoprotein, Type 4 Pilin"/>
    <property type="match status" value="1"/>
</dbReference>
<evidence type="ECO:0000259" key="11">
    <source>
        <dbReference type="Pfam" id="PF08334"/>
    </source>
</evidence>
<dbReference type="EMBL" id="MT898376">
    <property type="protein sequence ID" value="QOS28543.1"/>
    <property type="molecule type" value="Genomic_DNA"/>
</dbReference>
<dbReference type="EMBL" id="MT898385">
    <property type="protein sequence ID" value="QOS28888.1"/>
    <property type="molecule type" value="Genomic_DNA"/>
</dbReference>
<dbReference type="InterPro" id="IPR012902">
    <property type="entry name" value="N_methyl_site"/>
</dbReference>
<dbReference type="EMBL" id="MT898217">
    <property type="protein sequence ID" value="QOS22534.1"/>
    <property type="molecule type" value="Genomic_DNA"/>
</dbReference>
<dbReference type="EMBL" id="MT898329">
    <property type="protein sequence ID" value="QOS26678.1"/>
    <property type="molecule type" value="Genomic_DNA"/>
</dbReference>
<proteinExistence type="inferred from homology"/>